<dbReference type="EMBL" id="CADIKI010000023">
    <property type="protein sequence ID" value="CAB3806610.1"/>
    <property type="molecule type" value="Genomic_DNA"/>
</dbReference>
<organism evidence="2 3">
    <name type="scientific">Paraburkholderia fynbosensis</name>
    <dbReference type="NCBI Taxonomy" id="1200993"/>
    <lineage>
        <taxon>Bacteria</taxon>
        <taxon>Pseudomonadati</taxon>
        <taxon>Pseudomonadota</taxon>
        <taxon>Betaproteobacteria</taxon>
        <taxon>Burkholderiales</taxon>
        <taxon>Burkholderiaceae</taxon>
        <taxon>Paraburkholderia</taxon>
    </lineage>
</organism>
<dbReference type="AlphaFoldDB" id="A0A6J5GWB3"/>
<name>A0A6J5GWB3_9BURK</name>
<reference evidence="2 3" key="1">
    <citation type="submission" date="2020-04" db="EMBL/GenBank/DDBJ databases">
        <authorList>
            <person name="De Canck E."/>
        </authorList>
    </citation>
    <scope>NUCLEOTIDE SEQUENCE [LARGE SCALE GENOMIC DNA]</scope>
    <source>
        <strain evidence="2 3">LMG 27177</strain>
    </source>
</reference>
<evidence type="ECO:0000313" key="3">
    <source>
        <dbReference type="Proteomes" id="UP000494252"/>
    </source>
</evidence>
<proteinExistence type="predicted"/>
<gene>
    <name evidence="2" type="ORF">LMG27177_06131</name>
</gene>
<protein>
    <submittedName>
        <fullName evidence="2">Uncharacterized protein</fullName>
    </submittedName>
</protein>
<accession>A0A6J5GWB3</accession>
<feature type="region of interest" description="Disordered" evidence="1">
    <location>
        <begin position="1"/>
        <end position="48"/>
    </location>
</feature>
<dbReference type="Proteomes" id="UP000494252">
    <property type="component" value="Unassembled WGS sequence"/>
</dbReference>
<keyword evidence="3" id="KW-1185">Reference proteome</keyword>
<sequence length="69" mass="7903">MQRGRDRQEFATTPTEQPPRKLSGKRTAQQEHLESGARAPTEGDSPPVCLAREETLRYMDRWGIDADFE</sequence>
<evidence type="ECO:0000313" key="2">
    <source>
        <dbReference type="EMBL" id="CAB3806610.1"/>
    </source>
</evidence>
<evidence type="ECO:0000256" key="1">
    <source>
        <dbReference type="SAM" id="MobiDB-lite"/>
    </source>
</evidence>